<dbReference type="InterPro" id="IPR005467">
    <property type="entry name" value="His_kinase_dom"/>
</dbReference>
<dbReference type="InterPro" id="IPR036097">
    <property type="entry name" value="HisK_dim/P_sf"/>
</dbReference>
<dbReference type="EMBL" id="CP020931">
    <property type="protein sequence ID" value="ARM82603.1"/>
    <property type="molecule type" value="Genomic_DNA"/>
</dbReference>
<protein>
    <recommendedName>
        <fullName evidence="3">histidine kinase</fullName>
        <ecNumber evidence="3">2.7.13.3</ecNumber>
    </recommendedName>
</protein>
<dbReference type="GO" id="GO:0000155">
    <property type="term" value="F:phosphorelay sensor kinase activity"/>
    <property type="evidence" value="ECO:0007669"/>
    <property type="project" value="InterPro"/>
</dbReference>
<keyword evidence="10" id="KW-0902">Two-component regulatory system</keyword>
<dbReference type="PRINTS" id="PR00344">
    <property type="entry name" value="BCTRLSENSOR"/>
</dbReference>
<comment type="catalytic activity">
    <reaction evidence="1">
        <text>ATP + protein L-histidine = ADP + protein N-phospho-L-histidine.</text>
        <dbReference type="EC" id="2.7.13.3"/>
    </reaction>
</comment>
<dbReference type="AlphaFoldDB" id="A0A1W6K596"/>
<dbReference type="InterPro" id="IPR004358">
    <property type="entry name" value="Sig_transdc_His_kin-like_C"/>
</dbReference>
<accession>A0A1W6K596</accession>
<dbReference type="PANTHER" id="PTHR43711:SF31">
    <property type="entry name" value="HISTIDINE KINASE"/>
    <property type="match status" value="1"/>
</dbReference>
<feature type="transmembrane region" description="Helical" evidence="11">
    <location>
        <begin position="288"/>
        <end position="310"/>
    </location>
</feature>
<keyword evidence="8 14" id="KW-0418">Kinase</keyword>
<keyword evidence="11" id="KW-0472">Membrane</keyword>
<dbReference type="PROSITE" id="PS50109">
    <property type="entry name" value="HIS_KIN"/>
    <property type="match status" value="1"/>
</dbReference>
<comment type="subcellular location">
    <subcellularLocation>
        <location evidence="2">Cell membrane</location>
        <topology evidence="2">Multi-pass membrane protein</topology>
    </subcellularLocation>
</comment>
<dbReference type="GeneID" id="77254498"/>
<dbReference type="Pfam" id="PF00512">
    <property type="entry name" value="HisKA"/>
    <property type="match status" value="1"/>
</dbReference>
<keyword evidence="4" id="KW-1003">Cell membrane</keyword>
<dbReference type="STRING" id="1420917.AU15_01455"/>
<dbReference type="Gene3D" id="1.10.287.130">
    <property type="match status" value="1"/>
</dbReference>
<name>A0A1W6K596_9GAMM</name>
<evidence type="ECO:0000313" key="14">
    <source>
        <dbReference type="EMBL" id="ARM82603.1"/>
    </source>
</evidence>
<dbReference type="EC" id="2.7.13.3" evidence="3"/>
<dbReference type="InterPro" id="IPR003660">
    <property type="entry name" value="HAMP_dom"/>
</dbReference>
<organism evidence="14 15">
    <name type="scientific">Marinobacter salarius</name>
    <dbReference type="NCBI Taxonomy" id="1420917"/>
    <lineage>
        <taxon>Bacteria</taxon>
        <taxon>Pseudomonadati</taxon>
        <taxon>Pseudomonadota</taxon>
        <taxon>Gammaproteobacteria</taxon>
        <taxon>Pseudomonadales</taxon>
        <taxon>Marinobacteraceae</taxon>
        <taxon>Marinobacter</taxon>
    </lineage>
</organism>
<evidence type="ECO:0000313" key="15">
    <source>
        <dbReference type="Proteomes" id="UP000193100"/>
    </source>
</evidence>
<dbReference type="InterPro" id="IPR029151">
    <property type="entry name" value="Sensor-like_sf"/>
</dbReference>
<evidence type="ECO:0000256" key="6">
    <source>
        <dbReference type="ARBA" id="ARBA00022679"/>
    </source>
</evidence>
<keyword evidence="5" id="KW-0597">Phosphoprotein</keyword>
<sequence length="604" mass="65649">MRSGKSLSLSSRVAIIIGGGSLVTVLAIIAIAYQALVQDFEDLLTHRQILEAARTSEQVDQKLQLRLNSLSAFASQFADDDLPDQAALEIALNRQTAIQGLFPAALLIFDENGCAVAENVYVPNRIGTCYLDRPHFQEALKKRKPIVSKPIIGRTTGRPLLSFLAPIETDEGDLLGFAGGTLDLGKTTLLPEKRNMGLYESQGIEKIIDTENFLYVDAGKGSQNIEPLPPPGADALTDAALSGITFGQVNGQDGQPLIYATNHLQRLGWVFVRAVPYDQATTPARQSFLQFFSISLLITLVIAALSYLLVKSTMSPLDRMTTRIKHMAEQPDSAMRLGESGIPEVSNLAGAFNRLLEERDGLDRLKDHFMSSVSHELRTPLTSLTGALKLLSSGTTGPLSEKSQSMANLALRNGERLQLLVSDLLDFNKLSDGSLKVRIQSEAIQPILYGTVEDNNTMAAEHHVRLMSDSGELPHILCDKHRLRQILDNYVSNAIKFSPKNGVVRIKAQLHSPEYVRVTVSDQGSGVPDSFADSVFKRFAQAETGTTRSVKGTGLGLAICAELATLMHAEVGYYNDQGAHFWVDMPTSGSGEALSTVADEETDS</sequence>
<dbReference type="CDD" id="cd12914">
    <property type="entry name" value="PDC1_DGC_like"/>
    <property type="match status" value="1"/>
</dbReference>
<evidence type="ECO:0000256" key="4">
    <source>
        <dbReference type="ARBA" id="ARBA00022475"/>
    </source>
</evidence>
<dbReference type="CDD" id="cd00082">
    <property type="entry name" value="HisKA"/>
    <property type="match status" value="1"/>
</dbReference>
<dbReference type="SMART" id="SM00388">
    <property type="entry name" value="HisKA"/>
    <property type="match status" value="1"/>
</dbReference>
<evidence type="ECO:0000259" key="12">
    <source>
        <dbReference type="PROSITE" id="PS50109"/>
    </source>
</evidence>
<dbReference type="GO" id="GO:0005886">
    <property type="term" value="C:plasma membrane"/>
    <property type="evidence" value="ECO:0007669"/>
    <property type="project" value="UniProtKB-SubCell"/>
</dbReference>
<dbReference type="SUPFAM" id="SSF55874">
    <property type="entry name" value="ATPase domain of HSP90 chaperone/DNA topoisomerase II/histidine kinase"/>
    <property type="match status" value="1"/>
</dbReference>
<dbReference type="PANTHER" id="PTHR43711">
    <property type="entry name" value="TWO-COMPONENT HISTIDINE KINASE"/>
    <property type="match status" value="1"/>
</dbReference>
<evidence type="ECO:0000256" key="8">
    <source>
        <dbReference type="ARBA" id="ARBA00022777"/>
    </source>
</evidence>
<keyword evidence="9 11" id="KW-1133">Transmembrane helix</keyword>
<dbReference type="SUPFAM" id="SSF47384">
    <property type="entry name" value="Homodimeric domain of signal transducing histidine kinase"/>
    <property type="match status" value="1"/>
</dbReference>
<evidence type="ECO:0000256" key="9">
    <source>
        <dbReference type="ARBA" id="ARBA00022989"/>
    </source>
</evidence>
<dbReference type="InterPro" id="IPR003661">
    <property type="entry name" value="HisK_dim/P_dom"/>
</dbReference>
<evidence type="ECO:0000256" key="2">
    <source>
        <dbReference type="ARBA" id="ARBA00004651"/>
    </source>
</evidence>
<evidence type="ECO:0000256" key="11">
    <source>
        <dbReference type="SAM" id="Phobius"/>
    </source>
</evidence>
<gene>
    <name evidence="14" type="primary">walK</name>
    <name evidence="14" type="ORF">MARSALSMR5_00502</name>
</gene>
<proteinExistence type="predicted"/>
<feature type="domain" description="HAMP" evidence="13">
    <location>
        <begin position="311"/>
        <end position="364"/>
    </location>
</feature>
<keyword evidence="6 14" id="KW-0808">Transferase</keyword>
<dbReference type="Gene3D" id="3.30.565.10">
    <property type="entry name" value="Histidine kinase-like ATPase, C-terminal domain"/>
    <property type="match status" value="1"/>
</dbReference>
<evidence type="ECO:0000259" key="13">
    <source>
        <dbReference type="PROSITE" id="PS50885"/>
    </source>
</evidence>
<dbReference type="InterPro" id="IPR036890">
    <property type="entry name" value="HATPase_C_sf"/>
</dbReference>
<dbReference type="SUPFAM" id="SSF103190">
    <property type="entry name" value="Sensory domain-like"/>
    <property type="match status" value="1"/>
</dbReference>
<evidence type="ECO:0000256" key="3">
    <source>
        <dbReference type="ARBA" id="ARBA00012438"/>
    </source>
</evidence>
<keyword evidence="7 11" id="KW-0812">Transmembrane</keyword>
<dbReference type="InterPro" id="IPR003594">
    <property type="entry name" value="HATPase_dom"/>
</dbReference>
<feature type="domain" description="Histidine kinase" evidence="12">
    <location>
        <begin position="372"/>
        <end position="589"/>
    </location>
</feature>
<evidence type="ECO:0000256" key="1">
    <source>
        <dbReference type="ARBA" id="ARBA00000085"/>
    </source>
</evidence>
<dbReference type="Proteomes" id="UP000193100">
    <property type="component" value="Chromosome"/>
</dbReference>
<feature type="transmembrane region" description="Helical" evidence="11">
    <location>
        <begin position="12"/>
        <end position="36"/>
    </location>
</feature>
<dbReference type="InterPro" id="IPR050736">
    <property type="entry name" value="Sensor_HK_Regulatory"/>
</dbReference>
<evidence type="ECO:0000256" key="10">
    <source>
        <dbReference type="ARBA" id="ARBA00023012"/>
    </source>
</evidence>
<reference evidence="14 15" key="1">
    <citation type="submission" date="2017-04" db="EMBL/GenBank/DDBJ databases">
        <title>Genome Sequence of Marinobacter salarius strain SMR5 Isolated from a culture of the Diatom Skeletonema marinoi.</title>
        <authorList>
            <person name="Topel M."/>
            <person name="Pinder M.I.M."/>
            <person name="Johansson O.N."/>
            <person name="Kourtchenko O."/>
            <person name="Godhe A."/>
            <person name="Clarke A.K."/>
        </authorList>
    </citation>
    <scope>NUCLEOTIDE SEQUENCE [LARGE SCALE GENOMIC DNA]</scope>
    <source>
        <strain evidence="14 15">SMR5</strain>
    </source>
</reference>
<evidence type="ECO:0000256" key="7">
    <source>
        <dbReference type="ARBA" id="ARBA00022692"/>
    </source>
</evidence>
<dbReference type="PROSITE" id="PS50885">
    <property type="entry name" value="HAMP"/>
    <property type="match status" value="1"/>
</dbReference>
<dbReference type="Gene3D" id="3.30.450.20">
    <property type="entry name" value="PAS domain"/>
    <property type="match status" value="1"/>
</dbReference>
<dbReference type="SMART" id="SM00387">
    <property type="entry name" value="HATPase_c"/>
    <property type="match status" value="1"/>
</dbReference>
<dbReference type="Pfam" id="PF02518">
    <property type="entry name" value="HATPase_c"/>
    <property type="match status" value="1"/>
</dbReference>
<evidence type="ECO:0000256" key="5">
    <source>
        <dbReference type="ARBA" id="ARBA00022553"/>
    </source>
</evidence>
<dbReference type="RefSeq" id="WP_085678599.1">
    <property type="nucleotide sequence ID" value="NZ_CP020931.1"/>
</dbReference>
<dbReference type="Gene3D" id="6.10.340.10">
    <property type="match status" value="1"/>
</dbReference>